<keyword evidence="1" id="KW-1133">Transmembrane helix</keyword>
<dbReference type="AlphaFoldDB" id="A0AAE1B917"/>
<comment type="caution">
    <text evidence="2">The sequence shown here is derived from an EMBL/GenBank/DDBJ whole genome shotgun (WGS) entry which is preliminary data.</text>
</comment>
<dbReference type="Proteomes" id="UP001283361">
    <property type="component" value="Unassembled WGS sequence"/>
</dbReference>
<proteinExistence type="predicted"/>
<gene>
    <name evidence="2" type="ORF">RRG08_028200</name>
</gene>
<feature type="transmembrane region" description="Helical" evidence="1">
    <location>
        <begin position="6"/>
        <end position="26"/>
    </location>
</feature>
<organism evidence="2 3">
    <name type="scientific">Elysia crispata</name>
    <name type="common">lettuce slug</name>
    <dbReference type="NCBI Taxonomy" id="231223"/>
    <lineage>
        <taxon>Eukaryota</taxon>
        <taxon>Metazoa</taxon>
        <taxon>Spiralia</taxon>
        <taxon>Lophotrochozoa</taxon>
        <taxon>Mollusca</taxon>
        <taxon>Gastropoda</taxon>
        <taxon>Heterobranchia</taxon>
        <taxon>Euthyneura</taxon>
        <taxon>Panpulmonata</taxon>
        <taxon>Sacoglossa</taxon>
        <taxon>Placobranchoidea</taxon>
        <taxon>Plakobranchidae</taxon>
        <taxon>Elysia</taxon>
    </lineage>
</organism>
<evidence type="ECO:0000256" key="1">
    <source>
        <dbReference type="SAM" id="Phobius"/>
    </source>
</evidence>
<keyword evidence="3" id="KW-1185">Reference proteome</keyword>
<accession>A0AAE1B917</accession>
<reference evidence="2" key="1">
    <citation type="journal article" date="2023" name="G3 (Bethesda)">
        <title>A reference genome for the long-term kleptoplast-retaining sea slug Elysia crispata morphotype clarki.</title>
        <authorList>
            <person name="Eastman K.E."/>
            <person name="Pendleton A.L."/>
            <person name="Shaikh M.A."/>
            <person name="Suttiyut T."/>
            <person name="Ogas R."/>
            <person name="Tomko P."/>
            <person name="Gavelis G."/>
            <person name="Widhalm J.R."/>
            <person name="Wisecaver J.H."/>
        </authorList>
    </citation>
    <scope>NUCLEOTIDE SEQUENCE</scope>
    <source>
        <strain evidence="2">ECLA1</strain>
    </source>
</reference>
<dbReference type="EMBL" id="JAWDGP010000361">
    <property type="protein sequence ID" value="KAK3801191.1"/>
    <property type="molecule type" value="Genomic_DNA"/>
</dbReference>
<evidence type="ECO:0000313" key="3">
    <source>
        <dbReference type="Proteomes" id="UP001283361"/>
    </source>
</evidence>
<keyword evidence="1" id="KW-0812">Transmembrane</keyword>
<keyword evidence="1" id="KW-0472">Membrane</keyword>
<sequence length="82" mass="9555">MINQKLFQTSILIASYLLLASLVLMYKGFLPLKPTAFNASAEQRSFTWKREQACDKLMYEMDQYLPPTGYVVEAPRRYSDPR</sequence>
<evidence type="ECO:0000313" key="2">
    <source>
        <dbReference type="EMBL" id="KAK3801191.1"/>
    </source>
</evidence>
<protein>
    <submittedName>
        <fullName evidence="2">Uncharacterized protein</fullName>
    </submittedName>
</protein>
<name>A0AAE1B917_9GAST</name>